<protein>
    <submittedName>
        <fullName evidence="1">Uncharacterized protein</fullName>
    </submittedName>
</protein>
<keyword evidence="2" id="KW-1185">Reference proteome</keyword>
<comment type="caution">
    <text evidence="1">The sequence shown here is derived from an EMBL/GenBank/DDBJ whole genome shotgun (WGS) entry which is preliminary data.</text>
</comment>
<accession>A0AAD4Z953</accession>
<dbReference type="EMBL" id="JAJFAZ020000003">
    <property type="protein sequence ID" value="KAI5338167.1"/>
    <property type="molecule type" value="Genomic_DNA"/>
</dbReference>
<organism evidence="1 2">
    <name type="scientific">Prunus dulcis</name>
    <name type="common">Almond</name>
    <name type="synonym">Amygdalus dulcis</name>
    <dbReference type="NCBI Taxonomy" id="3755"/>
    <lineage>
        <taxon>Eukaryota</taxon>
        <taxon>Viridiplantae</taxon>
        <taxon>Streptophyta</taxon>
        <taxon>Embryophyta</taxon>
        <taxon>Tracheophyta</taxon>
        <taxon>Spermatophyta</taxon>
        <taxon>Magnoliopsida</taxon>
        <taxon>eudicotyledons</taxon>
        <taxon>Gunneridae</taxon>
        <taxon>Pentapetalae</taxon>
        <taxon>rosids</taxon>
        <taxon>fabids</taxon>
        <taxon>Rosales</taxon>
        <taxon>Rosaceae</taxon>
        <taxon>Amygdaloideae</taxon>
        <taxon>Amygdaleae</taxon>
        <taxon>Prunus</taxon>
    </lineage>
</organism>
<gene>
    <name evidence="1" type="ORF">L3X38_017438</name>
</gene>
<sequence>MLQCFLLTAGNRLVPAPPFTYWKYRKILTLYKLAFMAQAKDTNFSSANTSSLGCCKHPSSHKPPSATTRPLSFLYSAAASISAAIPAIP</sequence>
<dbReference type="AlphaFoldDB" id="A0AAD4Z953"/>
<reference evidence="1 2" key="1">
    <citation type="journal article" date="2022" name="G3 (Bethesda)">
        <title>Whole-genome sequence and methylome profiling of the almond [Prunus dulcis (Mill.) D.A. Webb] cultivar 'Nonpareil'.</title>
        <authorList>
            <person name="D'Amico-Willman K.M."/>
            <person name="Ouma W.Z."/>
            <person name="Meulia T."/>
            <person name="Sideli G.M."/>
            <person name="Gradziel T.M."/>
            <person name="Fresnedo-Ramirez J."/>
        </authorList>
    </citation>
    <scope>NUCLEOTIDE SEQUENCE [LARGE SCALE GENOMIC DNA]</scope>
    <source>
        <strain evidence="1">Clone GOH B32 T37-40</strain>
    </source>
</reference>
<evidence type="ECO:0000313" key="2">
    <source>
        <dbReference type="Proteomes" id="UP001054821"/>
    </source>
</evidence>
<evidence type="ECO:0000313" key="1">
    <source>
        <dbReference type="EMBL" id="KAI5338167.1"/>
    </source>
</evidence>
<dbReference type="Proteomes" id="UP001054821">
    <property type="component" value="Chromosome 3"/>
</dbReference>
<proteinExistence type="predicted"/>
<name>A0AAD4Z953_PRUDU</name>